<dbReference type="PROSITE" id="PS51257">
    <property type="entry name" value="PROKAR_LIPOPROTEIN"/>
    <property type="match status" value="1"/>
</dbReference>
<feature type="chain" id="PRO_5045069824" description="Lipocalin-like domain-containing protein" evidence="1">
    <location>
        <begin position="25"/>
        <end position="151"/>
    </location>
</feature>
<dbReference type="RefSeq" id="WP_123279072.1">
    <property type="nucleotide sequence ID" value="NZ_JALRGU010000264.1"/>
</dbReference>
<feature type="signal peptide" evidence="1">
    <location>
        <begin position="1"/>
        <end position="24"/>
    </location>
</feature>
<protein>
    <recommendedName>
        <fullName evidence="4">Lipocalin-like domain-containing protein</fullName>
    </recommendedName>
</protein>
<dbReference type="Proteomes" id="UP000281899">
    <property type="component" value="Unassembled WGS sequence"/>
</dbReference>
<organism evidence="2 3">
    <name type="scientific">Chryseobacterium cucumeris</name>
    <dbReference type="NCBI Taxonomy" id="1813611"/>
    <lineage>
        <taxon>Bacteria</taxon>
        <taxon>Pseudomonadati</taxon>
        <taxon>Bacteroidota</taxon>
        <taxon>Flavobacteriia</taxon>
        <taxon>Flavobacteriales</taxon>
        <taxon>Weeksellaceae</taxon>
        <taxon>Chryseobacterium group</taxon>
        <taxon>Chryseobacterium</taxon>
    </lineage>
</organism>
<keyword evidence="1" id="KW-0732">Signal</keyword>
<keyword evidence="3" id="KW-1185">Reference proteome</keyword>
<gene>
    <name evidence="2" type="ORF">EGI15_14575</name>
</gene>
<evidence type="ECO:0000313" key="2">
    <source>
        <dbReference type="EMBL" id="ROH89912.1"/>
    </source>
</evidence>
<evidence type="ECO:0000313" key="3">
    <source>
        <dbReference type="Proteomes" id="UP000281899"/>
    </source>
</evidence>
<evidence type="ECO:0000256" key="1">
    <source>
        <dbReference type="SAM" id="SignalP"/>
    </source>
</evidence>
<dbReference type="EMBL" id="RJTW01000007">
    <property type="protein sequence ID" value="ROH89912.1"/>
    <property type="molecule type" value="Genomic_DNA"/>
</dbReference>
<dbReference type="GeneID" id="301713896"/>
<name>A0ABX9X441_9FLAO</name>
<accession>A0ABX9X441</accession>
<proteinExistence type="predicted"/>
<evidence type="ECO:0008006" key="4">
    <source>
        <dbReference type="Google" id="ProtNLM"/>
    </source>
</evidence>
<sequence>MKITKNVLSISLFAFLFLVLSCSGDNDNLPEKEEPTAPVQTKHFNPPLWIQGTWHTTGTPTTRLKFTKDDIISLNDNSSLNDQINKSKTTNLIWAVEDEGASNTLYYYTLTFRPVGGGPYADNKFRVQKINDTLMFRAPDLYLIYYVKEKD</sequence>
<reference evidence="2 3" key="1">
    <citation type="submission" date="2018-11" db="EMBL/GenBank/DDBJ databases">
        <title>Proposal to divide the Flavobacteriaceae and reorganize its genera based on Amino Acid Identity values calculated from whole genome sequences.</title>
        <authorList>
            <person name="Nicholson A.C."/>
            <person name="Gulvik C.A."/>
            <person name="Whitney A.M."/>
            <person name="Humrighouse B.W."/>
            <person name="Bell M."/>
            <person name="Holmes B."/>
            <person name="Steigerwalt A."/>
            <person name="Villarma A."/>
            <person name="Sheth M."/>
            <person name="Batra D."/>
            <person name="Pryor J."/>
            <person name="Bernardet J.-F."/>
            <person name="Hugo C."/>
            <person name="Kampfer P."/>
            <person name="Newman J."/>
            <person name="Mcquiston J.R."/>
        </authorList>
    </citation>
    <scope>NUCLEOTIDE SEQUENCE [LARGE SCALE GENOMIC DNA]</scope>
    <source>
        <strain evidence="2 3">G0235</strain>
    </source>
</reference>
<comment type="caution">
    <text evidence="2">The sequence shown here is derived from an EMBL/GenBank/DDBJ whole genome shotgun (WGS) entry which is preliminary data.</text>
</comment>